<evidence type="ECO:0000256" key="1">
    <source>
        <dbReference type="ARBA" id="ARBA00008061"/>
    </source>
</evidence>
<reference evidence="4" key="1">
    <citation type="submission" date="2023-08" db="EMBL/GenBank/DDBJ databases">
        <title>Black Yeasts Isolated from many extreme environments.</title>
        <authorList>
            <person name="Coleine C."/>
            <person name="Stajich J.E."/>
            <person name="Selbmann L."/>
        </authorList>
    </citation>
    <scope>NUCLEOTIDE SEQUENCE</scope>
    <source>
        <strain evidence="4">CCFEE 5810</strain>
    </source>
</reference>
<evidence type="ECO:0000313" key="4">
    <source>
        <dbReference type="EMBL" id="KAK5703842.1"/>
    </source>
</evidence>
<dbReference type="Pfam" id="PF00128">
    <property type="entry name" value="Alpha-amylase"/>
    <property type="match status" value="2"/>
</dbReference>
<feature type="domain" description="Glycosyl hydrolase family 13 catalytic" evidence="3">
    <location>
        <begin position="34"/>
        <end position="503"/>
    </location>
</feature>
<dbReference type="SUPFAM" id="SSF51011">
    <property type="entry name" value="Glycosyl hydrolase domain"/>
    <property type="match status" value="1"/>
</dbReference>
<evidence type="ECO:0000259" key="3">
    <source>
        <dbReference type="SMART" id="SM00642"/>
    </source>
</evidence>
<evidence type="ECO:0000313" key="5">
    <source>
        <dbReference type="Proteomes" id="UP001310594"/>
    </source>
</evidence>
<feature type="region of interest" description="Disordered" evidence="2">
    <location>
        <begin position="1"/>
        <end position="27"/>
    </location>
</feature>
<comment type="caution">
    <text evidence="4">The sequence shown here is derived from an EMBL/GenBank/DDBJ whole genome shotgun (WGS) entry which is preliminary data.</text>
</comment>
<proteinExistence type="inferred from homology"/>
<dbReference type="EMBL" id="JAVRQU010000004">
    <property type="protein sequence ID" value="KAK5703842.1"/>
    <property type="molecule type" value="Genomic_DNA"/>
</dbReference>
<dbReference type="InterPro" id="IPR017853">
    <property type="entry name" value="GH"/>
</dbReference>
<sequence length="608" mass="68439">MSWLSKLQHRPSNHADTPAQAPVNQNRTAHDDNRILFQTFEWHTESQPPAPHEKHCPSSHYARLTRLLPSLASAGITAIWLPPGCKANSPQGNGYDCYDLWDLGEFDQKWTRSTKWGSREELAQLMGKCKELGLEVVWDSVLNHKTAGDGTEEAWAVEVDGEDRRVEICSPKKIEAWLRYDFPGRKNEGMKYSSFKWRAEHFNGIDWDQRAQKNAIYKLVDDPATYPKPLQQQGNGSGGSAMNRFTRLADKLKPAPPARRPGKGWAEDVDDMHGNYDYLMFANVDYTHPEVRKDTLNWGDWMIQSTGVNGFRLDAVQHFSYNFTREWISRVNATNRQKCGKDAFVVGEIWTGEVERITKWLDVVGQGAYAYDSPLLYNFSRISEDVRTGSVNADLRTILRNSLLGCRPEASVTLVANHDTQPGQASFTPMLAELKTLWYAFILLRSDGYPCVFWGDVYGTKGPKAERPACTVDHGRGEKRSLIPDLMMVRTMFAFGEQRDYWDAMSCIAWTRDGKDVNGGCIVLLSIGPAQDKKGAPGWTVKKVPYGRPGEVYVDVLANAGERAEVKIDENGEGLFSCKGMSASVFVRKDSPGIESFPVRLDLDAYGQ</sequence>
<dbReference type="InterPro" id="IPR006047">
    <property type="entry name" value="GH13_cat_dom"/>
</dbReference>
<dbReference type="SUPFAM" id="SSF51445">
    <property type="entry name" value="(Trans)glycosidases"/>
    <property type="match status" value="1"/>
</dbReference>
<comment type="similarity">
    <text evidence="1">Belongs to the glycosyl hydrolase 13 family.</text>
</comment>
<dbReference type="Gene3D" id="3.20.20.80">
    <property type="entry name" value="Glycosidases"/>
    <property type="match status" value="1"/>
</dbReference>
<protein>
    <recommendedName>
        <fullName evidence="3">Glycosyl hydrolase family 13 catalytic domain-containing protein</fullName>
    </recommendedName>
</protein>
<dbReference type="InterPro" id="IPR013780">
    <property type="entry name" value="Glyco_hydro_b"/>
</dbReference>
<name>A0AAN8A4F9_9PEZI</name>
<dbReference type="SMART" id="SM00642">
    <property type="entry name" value="Aamy"/>
    <property type="match status" value="1"/>
</dbReference>
<dbReference type="Gene3D" id="2.40.30.140">
    <property type="match status" value="1"/>
</dbReference>
<dbReference type="PANTHER" id="PTHR43447">
    <property type="entry name" value="ALPHA-AMYLASE"/>
    <property type="match status" value="1"/>
</dbReference>
<gene>
    <name evidence="4" type="ORF">LTR97_002855</name>
</gene>
<dbReference type="GO" id="GO:0005975">
    <property type="term" value="P:carbohydrate metabolic process"/>
    <property type="evidence" value="ECO:0007669"/>
    <property type="project" value="InterPro"/>
</dbReference>
<dbReference type="Proteomes" id="UP001310594">
    <property type="component" value="Unassembled WGS sequence"/>
</dbReference>
<organism evidence="4 5">
    <name type="scientific">Elasticomyces elasticus</name>
    <dbReference type="NCBI Taxonomy" id="574655"/>
    <lineage>
        <taxon>Eukaryota</taxon>
        <taxon>Fungi</taxon>
        <taxon>Dikarya</taxon>
        <taxon>Ascomycota</taxon>
        <taxon>Pezizomycotina</taxon>
        <taxon>Dothideomycetes</taxon>
        <taxon>Dothideomycetidae</taxon>
        <taxon>Mycosphaerellales</taxon>
        <taxon>Teratosphaeriaceae</taxon>
        <taxon>Elasticomyces</taxon>
    </lineage>
</organism>
<dbReference type="AlphaFoldDB" id="A0AAN8A4F9"/>
<dbReference type="CDD" id="cd11318">
    <property type="entry name" value="AmyAc_bac_fung_AmyA"/>
    <property type="match status" value="1"/>
</dbReference>
<dbReference type="Gene3D" id="2.60.40.1180">
    <property type="entry name" value="Golgi alpha-mannosidase II"/>
    <property type="match status" value="1"/>
</dbReference>
<evidence type="ECO:0000256" key="2">
    <source>
        <dbReference type="SAM" id="MobiDB-lite"/>
    </source>
</evidence>
<accession>A0AAN8A4F9</accession>